<name>A0A2P2MKY2_RHIMU</name>
<proteinExistence type="predicted"/>
<organism evidence="1">
    <name type="scientific">Rhizophora mucronata</name>
    <name type="common">Asiatic mangrove</name>
    <dbReference type="NCBI Taxonomy" id="61149"/>
    <lineage>
        <taxon>Eukaryota</taxon>
        <taxon>Viridiplantae</taxon>
        <taxon>Streptophyta</taxon>
        <taxon>Embryophyta</taxon>
        <taxon>Tracheophyta</taxon>
        <taxon>Spermatophyta</taxon>
        <taxon>Magnoliopsida</taxon>
        <taxon>eudicotyledons</taxon>
        <taxon>Gunneridae</taxon>
        <taxon>Pentapetalae</taxon>
        <taxon>rosids</taxon>
        <taxon>fabids</taxon>
        <taxon>Malpighiales</taxon>
        <taxon>Rhizophoraceae</taxon>
        <taxon>Rhizophora</taxon>
    </lineage>
</organism>
<evidence type="ECO:0000313" key="1">
    <source>
        <dbReference type="EMBL" id="MBX30857.1"/>
    </source>
</evidence>
<dbReference type="EMBL" id="GGEC01050373">
    <property type="protein sequence ID" value="MBX30857.1"/>
    <property type="molecule type" value="Transcribed_RNA"/>
</dbReference>
<sequence length="8" mass="954">MKHSQPVQ</sequence>
<reference evidence="1" key="1">
    <citation type="submission" date="2018-02" db="EMBL/GenBank/DDBJ databases">
        <title>Rhizophora mucronata_Transcriptome.</title>
        <authorList>
            <person name="Meera S.P."/>
            <person name="Sreeshan A."/>
            <person name="Augustine A."/>
        </authorList>
    </citation>
    <scope>NUCLEOTIDE SEQUENCE</scope>
    <source>
        <tissue evidence="1">Leaf</tissue>
    </source>
</reference>
<protein>
    <submittedName>
        <fullName evidence="1">Putative disease resistance protein RGA3</fullName>
    </submittedName>
</protein>
<accession>A0A2P2MKY2</accession>